<dbReference type="EMBL" id="VTEU01000002">
    <property type="protein sequence ID" value="TYS60090.1"/>
    <property type="molecule type" value="Genomic_DNA"/>
</dbReference>
<dbReference type="InterPro" id="IPR041881">
    <property type="entry name" value="PqqD_sf"/>
</dbReference>
<dbReference type="Proteomes" id="UP000323393">
    <property type="component" value="Unassembled WGS sequence"/>
</dbReference>
<proteinExistence type="predicted"/>
<dbReference type="AlphaFoldDB" id="A0AA94WUN6"/>
<dbReference type="RefSeq" id="WP_148965543.1">
    <property type="nucleotide sequence ID" value="NZ_VTEU01000002.1"/>
</dbReference>
<dbReference type="InterPro" id="IPR008792">
    <property type="entry name" value="PQQD"/>
</dbReference>
<dbReference type="Pfam" id="PF05402">
    <property type="entry name" value="PqqD"/>
    <property type="match status" value="1"/>
</dbReference>
<sequence length="96" mass="10722">MAKGLVLTNDCVYSQVEGNIISDMDGEKVMFSIANGKYYNLGEVGGAIWDLLQEPNSVKGLVSQLQEEYEVDENTCEMQVMEFIGMLHKEGLIKQN</sequence>
<comment type="caution">
    <text evidence="1">The sequence shown here is derived from an EMBL/GenBank/DDBJ whole genome shotgun (WGS) entry which is preliminary data.</text>
</comment>
<reference evidence="1 2" key="1">
    <citation type="submission" date="2019-08" db="EMBL/GenBank/DDBJ databases">
        <title>Bacillus genomes from the desert of Cuatro Cienegas, Coahuila.</title>
        <authorList>
            <person name="Olmedo-Alvarez G."/>
        </authorList>
    </citation>
    <scope>NUCLEOTIDE SEQUENCE [LARGE SCALE GENOMIC DNA]</scope>
    <source>
        <strain evidence="1 2">CH88_3T</strain>
    </source>
</reference>
<protein>
    <submittedName>
        <fullName evidence="1">Lasso peptide biosynthesis PqqD family chaperone</fullName>
    </submittedName>
</protein>
<dbReference type="Gene3D" id="1.10.10.1150">
    <property type="entry name" value="Coenzyme PQQ synthesis protein D (PqqD)"/>
    <property type="match status" value="1"/>
</dbReference>
<gene>
    <name evidence="1" type="ORF">FZC74_08050</name>
</gene>
<dbReference type="NCBIfam" id="NF033536">
    <property type="entry name" value="lasso_PqqD_Bac"/>
    <property type="match status" value="1"/>
</dbReference>
<accession>A0AA94WUN6</accession>
<name>A0AA94WUN6_9BACI</name>
<evidence type="ECO:0000313" key="2">
    <source>
        <dbReference type="Proteomes" id="UP000323393"/>
    </source>
</evidence>
<evidence type="ECO:0000313" key="1">
    <source>
        <dbReference type="EMBL" id="TYS60090.1"/>
    </source>
</evidence>
<organism evidence="1 2">
    <name type="scientific">Sutcliffiella horikoshii</name>
    <dbReference type="NCBI Taxonomy" id="79883"/>
    <lineage>
        <taxon>Bacteria</taxon>
        <taxon>Bacillati</taxon>
        <taxon>Bacillota</taxon>
        <taxon>Bacilli</taxon>
        <taxon>Bacillales</taxon>
        <taxon>Bacillaceae</taxon>
        <taxon>Sutcliffiella</taxon>
    </lineage>
</organism>